<proteinExistence type="predicted"/>
<feature type="transmembrane region" description="Helical" evidence="1">
    <location>
        <begin position="64"/>
        <end position="82"/>
    </location>
</feature>
<feature type="transmembrane region" description="Helical" evidence="1">
    <location>
        <begin position="311"/>
        <end position="335"/>
    </location>
</feature>
<dbReference type="InterPro" id="IPR003848">
    <property type="entry name" value="DUF218"/>
</dbReference>
<feature type="transmembrane region" description="Helical" evidence="1">
    <location>
        <begin position="94"/>
        <end position="115"/>
    </location>
</feature>
<keyword evidence="1" id="KW-1133">Transmembrane helix</keyword>
<protein>
    <submittedName>
        <fullName evidence="3">YdcF family protein</fullName>
    </submittedName>
</protein>
<dbReference type="Pfam" id="PF02698">
    <property type="entry name" value="DUF218"/>
    <property type="match status" value="1"/>
</dbReference>
<dbReference type="InterPro" id="IPR051599">
    <property type="entry name" value="Cell_Envelope_Assoc"/>
</dbReference>
<dbReference type="Proteomes" id="UP001589691">
    <property type="component" value="Unassembled WGS sequence"/>
</dbReference>
<keyword evidence="1" id="KW-0472">Membrane</keyword>
<dbReference type="EMBL" id="JBHLZY010000027">
    <property type="protein sequence ID" value="MFB9770697.1"/>
    <property type="molecule type" value="Genomic_DNA"/>
</dbReference>
<evidence type="ECO:0000313" key="4">
    <source>
        <dbReference type="Proteomes" id="UP001589691"/>
    </source>
</evidence>
<keyword evidence="1" id="KW-0812">Transmembrane</keyword>
<evidence type="ECO:0000313" key="3">
    <source>
        <dbReference type="EMBL" id="MFB9770697.1"/>
    </source>
</evidence>
<evidence type="ECO:0000259" key="2">
    <source>
        <dbReference type="Pfam" id="PF02698"/>
    </source>
</evidence>
<comment type="caution">
    <text evidence="3">The sequence shown here is derived from an EMBL/GenBank/DDBJ whole genome shotgun (WGS) entry which is preliminary data.</text>
</comment>
<reference evidence="3 4" key="1">
    <citation type="submission" date="2024-09" db="EMBL/GenBank/DDBJ databases">
        <authorList>
            <person name="Sun Q."/>
            <person name="Mori K."/>
        </authorList>
    </citation>
    <scope>NUCLEOTIDE SEQUENCE [LARGE SCALE GENOMIC DNA]</scope>
    <source>
        <strain evidence="3 4">TBRC 4576</strain>
    </source>
</reference>
<feature type="domain" description="DUF218" evidence="2">
    <location>
        <begin position="165"/>
        <end position="312"/>
    </location>
</feature>
<gene>
    <name evidence="3" type="ORF">ACFFLI_12550</name>
</gene>
<sequence>MDWIFYWGSVALAAAVTLQLTDRRHWLTGHLFLFAGLSFIWVAYRHLNEQPSPLWQFFLVGVKVAAYGLFPLVVLIVGISFIRYSYRLIRKEGWLFHYSLLALVGAVMVGMLALSALNLSRWHSTKLWQVLGLAVVLTVYFTFSFFAYLVACLTTRLGRRHQIDEIIVLGAGLMPDGQPTPTLRYRLNTAAKYYRKQRAKYHHPMTIVVSGGQGSDEVMAESTAMRQYLVSQGIPRDAIQEEDQSTTTFENLRFSHQLIVRRHPFYRAVFVTSNYHVLRANIFARQLHLNLRGIGAPTPWYYLPFAMFREYLALILLYRWPNLGIVVALSSWYVLLFLKIV</sequence>
<feature type="transmembrane region" description="Helical" evidence="1">
    <location>
        <begin position="26"/>
        <end position="44"/>
    </location>
</feature>
<evidence type="ECO:0000256" key="1">
    <source>
        <dbReference type="SAM" id="Phobius"/>
    </source>
</evidence>
<organism evidence="3 4">
    <name type="scientific">Lactiplantibacillus modestisalitolerans</name>
    <dbReference type="NCBI Taxonomy" id="1457219"/>
    <lineage>
        <taxon>Bacteria</taxon>
        <taxon>Bacillati</taxon>
        <taxon>Bacillota</taxon>
        <taxon>Bacilli</taxon>
        <taxon>Lactobacillales</taxon>
        <taxon>Lactobacillaceae</taxon>
        <taxon>Lactiplantibacillus</taxon>
    </lineage>
</organism>
<dbReference type="Gene3D" id="3.40.50.620">
    <property type="entry name" value="HUPs"/>
    <property type="match status" value="1"/>
</dbReference>
<keyword evidence="4" id="KW-1185">Reference proteome</keyword>
<dbReference type="PANTHER" id="PTHR30336">
    <property type="entry name" value="INNER MEMBRANE PROTEIN, PROBABLE PERMEASE"/>
    <property type="match status" value="1"/>
</dbReference>
<name>A0ABV5WXS4_9LACO</name>
<dbReference type="RefSeq" id="WP_137643494.1">
    <property type="nucleotide sequence ID" value="NZ_BJEA01000019.1"/>
</dbReference>
<accession>A0ABV5WXS4</accession>
<dbReference type="InterPro" id="IPR014729">
    <property type="entry name" value="Rossmann-like_a/b/a_fold"/>
</dbReference>
<dbReference type="PANTHER" id="PTHR30336:SF4">
    <property type="entry name" value="ENVELOPE BIOGENESIS FACTOR ELYC"/>
    <property type="match status" value="1"/>
</dbReference>
<feature type="transmembrane region" description="Helical" evidence="1">
    <location>
        <begin position="127"/>
        <end position="151"/>
    </location>
</feature>
<dbReference type="CDD" id="cd06259">
    <property type="entry name" value="YdcF-like"/>
    <property type="match status" value="1"/>
</dbReference>